<organism evidence="2 3">
    <name type="scientific">Pseudobythopirellula maris</name>
    <dbReference type="NCBI Taxonomy" id="2527991"/>
    <lineage>
        <taxon>Bacteria</taxon>
        <taxon>Pseudomonadati</taxon>
        <taxon>Planctomycetota</taxon>
        <taxon>Planctomycetia</taxon>
        <taxon>Pirellulales</taxon>
        <taxon>Lacipirellulaceae</taxon>
        <taxon>Pseudobythopirellula</taxon>
    </lineage>
</organism>
<dbReference type="AlphaFoldDB" id="A0A5C5ZSC8"/>
<proteinExistence type="predicted"/>
<sequence>MMAGLMELEDGDDLPPDSEETLANMPPEEWYDADHGIDYAKQIADYIRQNPESVKDVDAVLYDLDSMLTVLAQAKERELKWHLQVDF</sequence>
<feature type="region of interest" description="Disordered" evidence="1">
    <location>
        <begin position="1"/>
        <end position="28"/>
    </location>
</feature>
<dbReference type="Proteomes" id="UP000315440">
    <property type="component" value="Unassembled WGS sequence"/>
</dbReference>
<keyword evidence="3" id="KW-1185">Reference proteome</keyword>
<dbReference type="EMBL" id="SJPQ01000001">
    <property type="protein sequence ID" value="TWT89877.1"/>
    <property type="molecule type" value="Genomic_DNA"/>
</dbReference>
<protein>
    <submittedName>
        <fullName evidence="2">Uncharacterized protein</fullName>
    </submittedName>
</protein>
<evidence type="ECO:0000313" key="3">
    <source>
        <dbReference type="Proteomes" id="UP000315440"/>
    </source>
</evidence>
<reference evidence="2 3" key="1">
    <citation type="submission" date="2019-02" db="EMBL/GenBank/DDBJ databases">
        <title>Deep-cultivation of Planctomycetes and their phenomic and genomic characterization uncovers novel biology.</title>
        <authorList>
            <person name="Wiegand S."/>
            <person name="Jogler M."/>
            <person name="Boedeker C."/>
            <person name="Pinto D."/>
            <person name="Vollmers J."/>
            <person name="Rivas-Marin E."/>
            <person name="Kohn T."/>
            <person name="Peeters S.H."/>
            <person name="Heuer A."/>
            <person name="Rast P."/>
            <person name="Oberbeckmann S."/>
            <person name="Bunk B."/>
            <person name="Jeske O."/>
            <person name="Meyerdierks A."/>
            <person name="Storesund J.E."/>
            <person name="Kallscheuer N."/>
            <person name="Luecker S."/>
            <person name="Lage O.M."/>
            <person name="Pohl T."/>
            <person name="Merkel B.J."/>
            <person name="Hornburger P."/>
            <person name="Mueller R.-W."/>
            <person name="Bruemmer F."/>
            <person name="Labrenz M."/>
            <person name="Spormann A.M."/>
            <person name="Op Den Camp H."/>
            <person name="Overmann J."/>
            <person name="Amann R."/>
            <person name="Jetten M.S.M."/>
            <person name="Mascher T."/>
            <person name="Medema M.H."/>
            <person name="Devos D.P."/>
            <person name="Kaster A.-K."/>
            <person name="Ovreas L."/>
            <person name="Rohde M."/>
            <person name="Galperin M.Y."/>
            <person name="Jogler C."/>
        </authorList>
    </citation>
    <scope>NUCLEOTIDE SEQUENCE [LARGE SCALE GENOMIC DNA]</scope>
    <source>
        <strain evidence="2 3">Mal64</strain>
    </source>
</reference>
<comment type="caution">
    <text evidence="2">The sequence shown here is derived from an EMBL/GenBank/DDBJ whole genome shotgun (WGS) entry which is preliminary data.</text>
</comment>
<feature type="compositionally biased region" description="Acidic residues" evidence="1">
    <location>
        <begin position="7"/>
        <end position="20"/>
    </location>
</feature>
<accession>A0A5C5ZSC8</accession>
<evidence type="ECO:0000256" key="1">
    <source>
        <dbReference type="SAM" id="MobiDB-lite"/>
    </source>
</evidence>
<evidence type="ECO:0000313" key="2">
    <source>
        <dbReference type="EMBL" id="TWT89877.1"/>
    </source>
</evidence>
<name>A0A5C5ZSC8_9BACT</name>
<gene>
    <name evidence="2" type="ORF">Mal64_02590</name>
</gene>